<accession>A0A089P6Y1</accession>
<dbReference type="AlphaFoldDB" id="A0A089P6Y1"/>
<evidence type="ECO:0000313" key="3">
    <source>
        <dbReference type="Proteomes" id="UP000029492"/>
    </source>
</evidence>
<feature type="compositionally biased region" description="Polar residues" evidence="1">
    <location>
        <begin position="27"/>
        <end position="42"/>
    </location>
</feature>
<name>A0A089P6Y1_9HYPH</name>
<keyword evidence="3" id="KW-1185">Reference proteome</keyword>
<dbReference type="Proteomes" id="UP000029492">
    <property type="component" value="Chromosome"/>
</dbReference>
<feature type="region of interest" description="Disordered" evidence="1">
    <location>
        <begin position="1"/>
        <end position="42"/>
    </location>
</feature>
<reference evidence="2 3" key="1">
    <citation type="journal article" date="2014" name="PLoS ONE">
        <title>Genome Information of Methylobacterium oryzae, a Plant-Probiotic Methylotroph in the Phyllosphere.</title>
        <authorList>
            <person name="Kwak M.J."/>
            <person name="Jeong H."/>
            <person name="Madhaiyan M."/>
            <person name="Lee Y."/>
            <person name="Sa T.M."/>
            <person name="Oh T.K."/>
            <person name="Kim J.F."/>
        </authorList>
    </citation>
    <scope>NUCLEOTIDE SEQUENCE [LARGE SCALE GENOMIC DNA]</scope>
    <source>
        <strain evidence="2 3">CBMB20</strain>
    </source>
</reference>
<sequence>MAGQAEAQHVMRAQKKSAASDEAAPQNVMSTSQLNVSISADS</sequence>
<protein>
    <submittedName>
        <fullName evidence="2">Protein of unassigned function</fullName>
    </submittedName>
</protein>
<organism evidence="2 3">
    <name type="scientific">Methylobacterium oryzae CBMB20</name>
    <dbReference type="NCBI Taxonomy" id="693986"/>
    <lineage>
        <taxon>Bacteria</taxon>
        <taxon>Pseudomonadati</taxon>
        <taxon>Pseudomonadota</taxon>
        <taxon>Alphaproteobacteria</taxon>
        <taxon>Hyphomicrobiales</taxon>
        <taxon>Methylobacteriaceae</taxon>
        <taxon>Methylobacterium</taxon>
    </lineage>
</organism>
<dbReference type="HOGENOM" id="CLU_3253979_0_0_5"/>
<evidence type="ECO:0000313" key="2">
    <source>
        <dbReference type="EMBL" id="AIQ93788.1"/>
    </source>
</evidence>
<gene>
    <name evidence="2" type="ORF">MOC_6033</name>
</gene>
<dbReference type="EMBL" id="CP003811">
    <property type="protein sequence ID" value="AIQ93788.1"/>
    <property type="molecule type" value="Genomic_DNA"/>
</dbReference>
<dbReference type="KEGG" id="mor:MOC_6033"/>
<proteinExistence type="predicted"/>
<evidence type="ECO:0000256" key="1">
    <source>
        <dbReference type="SAM" id="MobiDB-lite"/>
    </source>
</evidence>